<organism evidence="2">
    <name type="scientific">Aliivibrio wodanis</name>
    <dbReference type="NCBI Taxonomy" id="80852"/>
    <lineage>
        <taxon>Bacteria</taxon>
        <taxon>Pseudomonadati</taxon>
        <taxon>Pseudomonadota</taxon>
        <taxon>Gammaproteobacteria</taxon>
        <taxon>Vibrionales</taxon>
        <taxon>Vibrionaceae</taxon>
        <taxon>Aliivibrio</taxon>
    </lineage>
</organism>
<evidence type="ECO:0000259" key="1">
    <source>
        <dbReference type="Pfam" id="PF13476"/>
    </source>
</evidence>
<dbReference type="Pfam" id="PF13476">
    <property type="entry name" value="AAA_23"/>
    <property type="match status" value="1"/>
</dbReference>
<name>A0A5Q4ZVF5_9GAMM</name>
<dbReference type="PANTHER" id="PTHR32182">
    <property type="entry name" value="DNA REPLICATION AND REPAIR PROTEIN RECF"/>
    <property type="match status" value="1"/>
</dbReference>
<gene>
    <name evidence="2" type="primary">smc_2</name>
    <name evidence="2" type="ORF">AW0309160_03662</name>
</gene>
<dbReference type="InterPro" id="IPR027417">
    <property type="entry name" value="P-loop_NTPase"/>
</dbReference>
<dbReference type="AlphaFoldDB" id="A0A5Q4ZVF5"/>
<dbReference type="PANTHER" id="PTHR32182:SF22">
    <property type="entry name" value="ATP-DEPENDENT ENDONUCLEASE, OLD FAMILY-RELATED"/>
    <property type="match status" value="1"/>
</dbReference>
<dbReference type="InterPro" id="IPR038729">
    <property type="entry name" value="Rad50/SbcC_AAA"/>
</dbReference>
<protein>
    <submittedName>
        <fullName evidence="2">Chromosome partition protein Smc</fullName>
    </submittedName>
</protein>
<proteinExistence type="predicted"/>
<dbReference type="EMBL" id="LR721751">
    <property type="protein sequence ID" value="VVV06178.1"/>
    <property type="molecule type" value="Genomic_DNA"/>
</dbReference>
<accession>A0A5Q4ZVF5</accession>
<sequence length="115" mass="13159">MSLVDGYKMYLHCLKLEKFRRYEQLEVEFNSGLNLLVGENDSGKTAIVDAIKYVLNTQSYEYLRPRIEDFYLDQAKTNPIAPQNSALDALSRAFDKHEAKTLLIGLVLIKTKITS</sequence>
<feature type="domain" description="Rad50/SbcC-type AAA" evidence="1">
    <location>
        <begin position="14"/>
        <end position="76"/>
    </location>
</feature>
<reference evidence="2" key="1">
    <citation type="submission" date="2019-09" db="EMBL/GenBank/DDBJ databases">
        <authorList>
            <person name="Hjerde E."/>
        </authorList>
    </citation>
    <scope>NUCLEOTIDE SEQUENCE</scope>
    <source>
        <strain evidence="2">06/09/160</strain>
    </source>
</reference>
<dbReference type="GO" id="GO:0006302">
    <property type="term" value="P:double-strand break repair"/>
    <property type="evidence" value="ECO:0007669"/>
    <property type="project" value="InterPro"/>
</dbReference>
<evidence type="ECO:0000313" key="2">
    <source>
        <dbReference type="EMBL" id="VVV06178.1"/>
    </source>
</evidence>
<dbReference type="Gene3D" id="3.40.50.300">
    <property type="entry name" value="P-loop containing nucleotide triphosphate hydrolases"/>
    <property type="match status" value="1"/>
</dbReference>
<dbReference type="GO" id="GO:0016887">
    <property type="term" value="F:ATP hydrolysis activity"/>
    <property type="evidence" value="ECO:0007669"/>
    <property type="project" value="InterPro"/>
</dbReference>
<dbReference type="SUPFAM" id="SSF52540">
    <property type="entry name" value="P-loop containing nucleoside triphosphate hydrolases"/>
    <property type="match status" value="1"/>
</dbReference>
<dbReference type="GO" id="GO:0000731">
    <property type="term" value="P:DNA synthesis involved in DNA repair"/>
    <property type="evidence" value="ECO:0007669"/>
    <property type="project" value="TreeGrafter"/>
</dbReference>